<accession>A0A7W2EUE8</accession>
<keyword evidence="2" id="KW-0732">Signal</keyword>
<dbReference type="AlphaFoldDB" id="A0A7W2EUE8"/>
<reference evidence="3 4" key="1">
    <citation type="submission" date="2020-07" db="EMBL/GenBank/DDBJ databases">
        <title>Novel species isolated from subtropical streams in China.</title>
        <authorList>
            <person name="Lu H."/>
        </authorList>
    </citation>
    <scope>NUCLEOTIDE SEQUENCE [LARGE SCALE GENOMIC DNA]</scope>
    <source>
        <strain evidence="3 4">LX20W</strain>
    </source>
</reference>
<evidence type="ECO:0000256" key="1">
    <source>
        <dbReference type="SAM" id="Coils"/>
    </source>
</evidence>
<keyword evidence="4" id="KW-1185">Reference proteome</keyword>
<keyword evidence="1" id="KW-0175">Coiled coil</keyword>
<dbReference type="SUPFAM" id="SSF56935">
    <property type="entry name" value="Porins"/>
    <property type="match status" value="1"/>
</dbReference>
<dbReference type="EMBL" id="JACEZT010000011">
    <property type="protein sequence ID" value="MBA5638777.1"/>
    <property type="molecule type" value="Genomic_DNA"/>
</dbReference>
<dbReference type="Gene3D" id="2.40.160.10">
    <property type="entry name" value="Porin"/>
    <property type="match status" value="1"/>
</dbReference>
<evidence type="ECO:0000313" key="4">
    <source>
        <dbReference type="Proteomes" id="UP000534388"/>
    </source>
</evidence>
<organism evidence="3 4">
    <name type="scientific">Rugamonas brunnea</name>
    <dbReference type="NCBI Taxonomy" id="2758569"/>
    <lineage>
        <taxon>Bacteria</taxon>
        <taxon>Pseudomonadati</taxon>
        <taxon>Pseudomonadota</taxon>
        <taxon>Betaproteobacteria</taxon>
        <taxon>Burkholderiales</taxon>
        <taxon>Oxalobacteraceae</taxon>
        <taxon>Telluria group</taxon>
        <taxon>Rugamonas</taxon>
    </lineage>
</organism>
<name>A0A7W2EUE8_9BURK</name>
<dbReference type="Proteomes" id="UP000534388">
    <property type="component" value="Unassembled WGS sequence"/>
</dbReference>
<evidence type="ECO:0000256" key="2">
    <source>
        <dbReference type="SAM" id="SignalP"/>
    </source>
</evidence>
<dbReference type="InterPro" id="IPR023614">
    <property type="entry name" value="Porin_dom_sf"/>
</dbReference>
<feature type="chain" id="PRO_5031401366" description="Phosphate-selective porin O and P" evidence="2">
    <location>
        <begin position="23"/>
        <end position="499"/>
    </location>
</feature>
<feature type="coiled-coil region" evidence="1">
    <location>
        <begin position="35"/>
        <end position="69"/>
    </location>
</feature>
<gene>
    <name evidence="3" type="ORF">H3H37_17095</name>
</gene>
<feature type="signal peptide" evidence="2">
    <location>
        <begin position="1"/>
        <end position="22"/>
    </location>
</feature>
<evidence type="ECO:0000313" key="3">
    <source>
        <dbReference type="EMBL" id="MBA5638777.1"/>
    </source>
</evidence>
<comment type="caution">
    <text evidence="3">The sequence shown here is derived from an EMBL/GenBank/DDBJ whole genome shotgun (WGS) entry which is preliminary data.</text>
</comment>
<protein>
    <recommendedName>
        <fullName evidence="5">Phosphate-selective porin O and P</fullName>
    </recommendedName>
</protein>
<evidence type="ECO:0008006" key="5">
    <source>
        <dbReference type="Google" id="ProtNLM"/>
    </source>
</evidence>
<sequence>MLKRSIMALAVSAAVAAPGAHAADKSEKKELAAIRAQIAQMQKDYEARLQSLEQRLQQAQAATAAAQAQLATLAPAPAAQQPASAAAQQDAAPAPAPAVATASTMGAAASAAPAAPIGGAAPPANLFNPNISMILGGTLQNLSQDPTQYRLQGFIPSGGEAGPGKRGFSLGESELTMAANIDPQFAGQLTFSLAGDNTLSVEEAFIQTRDMPNGINLKAGRFLSSIGYLNSQHAHTWDFVDAPLAYQAFLGGQYKPDGVQAKWLAPLDQFLEIGMEAGDGAAYPGNDRNKNGVGAWSVFAHVGDDIGDSASYRAGLSYLHTGAQQRGYEDGGLNYAFSGKSATWIADAIYKWAPNGNSTRTNFKLLGEYFRRKEDGSLDYAAGTADAANGAYRSEQSGWYVQGVYQFMPYWRVGARYDRLSSGTPRIGLVDSGALALASFPILEGYNPTRSSVMVDYSPSEFSRLRLQLARDQSRPGVTDNQIFLQYIMSLGTHAAHAF</sequence>
<dbReference type="RefSeq" id="WP_182164666.1">
    <property type="nucleotide sequence ID" value="NZ_JACEZT010000011.1"/>
</dbReference>
<proteinExistence type="predicted"/>